<evidence type="ECO:0000313" key="2">
    <source>
        <dbReference type="EMBL" id="MBT1445276.1"/>
    </source>
</evidence>
<proteinExistence type="predicted"/>
<dbReference type="EMBL" id="JAHEPS010000004">
    <property type="protein sequence ID" value="MBT1445276.1"/>
    <property type="molecule type" value="Genomic_DNA"/>
</dbReference>
<accession>A0ABS5V6K1</accession>
<gene>
    <name evidence="2" type="ORF">KJI95_12160</name>
</gene>
<dbReference type="RefSeq" id="WP_214507475.1">
    <property type="nucleotide sequence ID" value="NZ_JAHEPS010000004.1"/>
</dbReference>
<evidence type="ECO:0000313" key="3">
    <source>
        <dbReference type="Proteomes" id="UP001195903"/>
    </source>
</evidence>
<comment type="caution">
    <text evidence="2">The sequence shown here is derived from an EMBL/GenBank/DDBJ whole genome shotgun (WGS) entry which is preliminary data.</text>
</comment>
<organism evidence="2 3">
    <name type="scientific">Shewanella jiangmenensis</name>
    <dbReference type="NCBI Taxonomy" id="2837387"/>
    <lineage>
        <taxon>Bacteria</taxon>
        <taxon>Pseudomonadati</taxon>
        <taxon>Pseudomonadota</taxon>
        <taxon>Gammaproteobacteria</taxon>
        <taxon>Alteromonadales</taxon>
        <taxon>Shewanellaceae</taxon>
        <taxon>Shewanella</taxon>
    </lineage>
</organism>
<name>A0ABS5V6K1_9GAMM</name>
<feature type="transmembrane region" description="Helical" evidence="1">
    <location>
        <begin position="7"/>
        <end position="26"/>
    </location>
</feature>
<sequence>MLAHTRLVIFRSLIAVIGGYSLAALFTASLPRLLPQVSTISRADASLYAMMLSFLVFALWILYSYSAKSSRSACIGWAICSGPLMLGFLFEIPTP</sequence>
<evidence type="ECO:0000256" key="1">
    <source>
        <dbReference type="SAM" id="Phobius"/>
    </source>
</evidence>
<keyword evidence="1" id="KW-0472">Membrane</keyword>
<evidence type="ECO:0008006" key="4">
    <source>
        <dbReference type="Google" id="ProtNLM"/>
    </source>
</evidence>
<dbReference type="Proteomes" id="UP001195903">
    <property type="component" value="Unassembled WGS sequence"/>
</dbReference>
<keyword evidence="1" id="KW-0812">Transmembrane</keyword>
<protein>
    <recommendedName>
        <fullName evidence="4">DUF3649 domain-containing protein</fullName>
    </recommendedName>
</protein>
<reference evidence="2 3" key="1">
    <citation type="submission" date="2021-05" db="EMBL/GenBank/DDBJ databases">
        <title>Shewanella sp. JM162201.</title>
        <authorList>
            <person name="Xu S."/>
            <person name="Li A."/>
        </authorList>
    </citation>
    <scope>NUCLEOTIDE SEQUENCE [LARGE SCALE GENOMIC DNA]</scope>
    <source>
        <strain evidence="2 3">JM162201</strain>
    </source>
</reference>
<keyword evidence="1" id="KW-1133">Transmembrane helix</keyword>
<keyword evidence="3" id="KW-1185">Reference proteome</keyword>
<feature type="transmembrane region" description="Helical" evidence="1">
    <location>
        <begin position="72"/>
        <end position="90"/>
    </location>
</feature>
<feature type="transmembrane region" description="Helical" evidence="1">
    <location>
        <begin position="46"/>
        <end position="65"/>
    </location>
</feature>